<gene>
    <name evidence="5" type="primary">sucC</name>
    <name evidence="8" type="ORF">GC106_1160</name>
</gene>
<keyword evidence="5" id="KW-0816">Tricarboxylic acid cycle</keyword>
<dbReference type="NCBIfam" id="NF001913">
    <property type="entry name" value="PRK00696.1"/>
    <property type="match status" value="1"/>
</dbReference>
<feature type="binding site" evidence="5">
    <location>
        <position position="94"/>
    </location>
    <ligand>
        <name>ATP</name>
        <dbReference type="ChEBI" id="CHEBI:30616"/>
    </ligand>
</feature>
<dbReference type="NCBIfam" id="TIGR01016">
    <property type="entry name" value="sucCoAbeta"/>
    <property type="match status" value="1"/>
</dbReference>
<dbReference type="Proteomes" id="UP000763557">
    <property type="component" value="Unassembled WGS sequence"/>
</dbReference>
<comment type="pathway">
    <text evidence="5">Carbohydrate metabolism; tricarboxylic acid cycle; succinate from succinyl-CoA (ligase route): step 1/1.</text>
</comment>
<dbReference type="Pfam" id="PF00549">
    <property type="entry name" value="Ligase_CoA"/>
    <property type="match status" value="1"/>
</dbReference>
<feature type="binding site" evidence="5">
    <location>
        <position position="45"/>
    </location>
    <ligand>
        <name>ATP</name>
        <dbReference type="ChEBI" id="CHEBI:30616"/>
    </ligand>
</feature>
<evidence type="ECO:0000256" key="3">
    <source>
        <dbReference type="ARBA" id="ARBA00022741"/>
    </source>
</evidence>
<dbReference type="GO" id="GO:0016874">
    <property type="term" value="F:ligase activity"/>
    <property type="evidence" value="ECO:0007669"/>
    <property type="project" value="UniProtKB-KW"/>
</dbReference>
<dbReference type="EMBL" id="JAAATY010000001">
    <property type="protein sequence ID" value="NRN62915.1"/>
    <property type="molecule type" value="Genomic_DNA"/>
</dbReference>
<dbReference type="RefSeq" id="WP_173123199.1">
    <property type="nucleotide sequence ID" value="NZ_CBCSGW010000022.1"/>
</dbReference>
<keyword evidence="9" id="KW-1185">Reference proteome</keyword>
<protein>
    <recommendedName>
        <fullName evidence="5">Succinate--CoA ligase [ADP-forming] subunit beta</fullName>
        <ecNumber evidence="5">6.2.1.5</ecNumber>
    </recommendedName>
    <alternativeName>
        <fullName evidence="5">Succinyl-CoA synthetase subunit beta</fullName>
        <shortName evidence="5">SCS-beta</shortName>
    </alternativeName>
</protein>
<dbReference type="Pfam" id="PF08442">
    <property type="entry name" value="ATP-grasp_2"/>
    <property type="match status" value="1"/>
</dbReference>
<evidence type="ECO:0000259" key="7">
    <source>
        <dbReference type="PROSITE" id="PS50975"/>
    </source>
</evidence>
<comment type="catalytic activity">
    <reaction evidence="5">
        <text>GTP + succinate + CoA = succinyl-CoA + GDP + phosphate</text>
        <dbReference type="Rhea" id="RHEA:22120"/>
        <dbReference type="ChEBI" id="CHEBI:30031"/>
        <dbReference type="ChEBI" id="CHEBI:37565"/>
        <dbReference type="ChEBI" id="CHEBI:43474"/>
        <dbReference type="ChEBI" id="CHEBI:57287"/>
        <dbReference type="ChEBI" id="CHEBI:57292"/>
        <dbReference type="ChEBI" id="CHEBI:58189"/>
    </reaction>
</comment>
<comment type="similarity">
    <text evidence="5">Belongs to the succinate/malate CoA ligase beta subunit family.</text>
</comment>
<comment type="catalytic activity">
    <reaction evidence="5">
        <text>succinate + ATP + CoA = succinyl-CoA + ADP + phosphate</text>
        <dbReference type="Rhea" id="RHEA:17661"/>
        <dbReference type="ChEBI" id="CHEBI:30031"/>
        <dbReference type="ChEBI" id="CHEBI:30616"/>
        <dbReference type="ChEBI" id="CHEBI:43474"/>
        <dbReference type="ChEBI" id="CHEBI:57287"/>
        <dbReference type="ChEBI" id="CHEBI:57292"/>
        <dbReference type="ChEBI" id="CHEBI:456216"/>
        <dbReference type="EC" id="6.2.1.5"/>
    </reaction>
</comment>
<comment type="cofactor">
    <cofactor evidence="5">
        <name>Mg(2+)</name>
        <dbReference type="ChEBI" id="CHEBI:18420"/>
    </cofactor>
    <text evidence="5">Binds 1 Mg(2+) ion per subunit.</text>
</comment>
<comment type="caution">
    <text evidence="5">Lacks conserved residue(s) required for the propagation of feature annotation.</text>
</comment>
<feature type="binding site" evidence="5">
    <location>
        <position position="197"/>
    </location>
    <ligand>
        <name>Mg(2+)</name>
        <dbReference type="ChEBI" id="CHEBI:18420"/>
    </ligand>
</feature>
<keyword evidence="5 6" id="KW-0067">ATP-binding</keyword>
<keyword evidence="1 5" id="KW-0436">Ligase</keyword>
<keyword evidence="3 5" id="KW-0547">Nucleotide-binding</keyword>
<name>A0ABX2EVQ0_9PSEU</name>
<comment type="caution">
    <text evidence="8">The sequence shown here is derived from an EMBL/GenBank/DDBJ whole genome shotgun (WGS) entry which is preliminary data.</text>
</comment>
<organism evidence="8 9">
    <name type="scientific">Kibdelosporangium persicum</name>
    <dbReference type="NCBI Taxonomy" id="2698649"/>
    <lineage>
        <taxon>Bacteria</taxon>
        <taxon>Bacillati</taxon>
        <taxon>Actinomycetota</taxon>
        <taxon>Actinomycetes</taxon>
        <taxon>Pseudonocardiales</taxon>
        <taxon>Pseudonocardiaceae</taxon>
        <taxon>Kibdelosporangium</taxon>
    </lineage>
</organism>
<keyword evidence="4 5" id="KW-0460">Magnesium</keyword>
<evidence type="ECO:0000256" key="4">
    <source>
        <dbReference type="ARBA" id="ARBA00022842"/>
    </source>
</evidence>
<sequence>MDLYEYQAKELFSKHGVPVGPQRVVTNPTDAVAAARILGLPVVIKAQVKTGGRGKAGGVKLARTTDDVTAHAEAILGLDIKGHIVRKVLVTPASEIAGEYYFSFLLDRANRTFLALASAAGGVEIEDNADTLARVPIDPIEGVDLAKARQIAAEAGIPEAAAPTIVRLWKAFVAEEATLVEVNPLVSDSAGEIMALDGKVTLDDNADFRHPGHADFVDTAAEDPLEARAKSKGLNYVKLDGQVGVIGNGAGLVMSTLDVVAYAGEAHGGVKPANFLDIGGGASAEVMANGLEIILSDPDVRSVLVNVFGGITACDAVANGIVQALRFLGKVDKPIVVRLDGNNAEEGRRILEEAALPAVVQIETMDAAAEHAAKLAAGV</sequence>
<dbReference type="SUPFAM" id="SSF56059">
    <property type="entry name" value="Glutathione synthetase ATP-binding domain-like"/>
    <property type="match status" value="1"/>
</dbReference>
<dbReference type="HAMAP" id="MF_00558">
    <property type="entry name" value="Succ_CoA_beta"/>
    <property type="match status" value="1"/>
</dbReference>
<evidence type="ECO:0000256" key="6">
    <source>
        <dbReference type="PROSITE-ProRule" id="PRU00409"/>
    </source>
</evidence>
<dbReference type="InterPro" id="IPR013815">
    <property type="entry name" value="ATP_grasp_subdomain_1"/>
</dbReference>
<feature type="binding site" evidence="5">
    <location>
        <position position="183"/>
    </location>
    <ligand>
        <name>Mg(2+)</name>
        <dbReference type="ChEBI" id="CHEBI:18420"/>
    </ligand>
</feature>
<evidence type="ECO:0000256" key="2">
    <source>
        <dbReference type="ARBA" id="ARBA00022723"/>
    </source>
</evidence>
<dbReference type="InterPro" id="IPR005811">
    <property type="entry name" value="SUCC_ACL_C"/>
</dbReference>
<dbReference type="PROSITE" id="PS01217">
    <property type="entry name" value="SUCCINYL_COA_LIG_3"/>
    <property type="match status" value="1"/>
</dbReference>
<reference evidence="8 9" key="1">
    <citation type="submission" date="2020-01" db="EMBL/GenBank/DDBJ databases">
        <title>Kibdelosporangium persica a novel Actinomycetes from a hot desert in Iran.</title>
        <authorList>
            <person name="Safaei N."/>
            <person name="Zaburannyi N."/>
            <person name="Mueller R."/>
            <person name="Wink J."/>
        </authorList>
    </citation>
    <scope>NUCLEOTIDE SEQUENCE [LARGE SCALE GENOMIC DNA]</scope>
    <source>
        <strain evidence="8 9">4NS15</strain>
    </source>
</reference>
<feature type="binding site" evidence="5">
    <location>
        <begin position="52"/>
        <end position="54"/>
    </location>
    <ligand>
        <name>ATP</name>
        <dbReference type="ChEBI" id="CHEBI:30616"/>
    </ligand>
</feature>
<dbReference type="PROSITE" id="PS50975">
    <property type="entry name" value="ATP_GRASP"/>
    <property type="match status" value="1"/>
</dbReference>
<dbReference type="InterPro" id="IPR013650">
    <property type="entry name" value="ATP-grasp_succ-CoA_synth-type"/>
</dbReference>
<keyword evidence="2 5" id="KW-0479">Metal-binding</keyword>
<dbReference type="InterPro" id="IPR016102">
    <property type="entry name" value="Succinyl-CoA_synth-like"/>
</dbReference>
<dbReference type="InterPro" id="IPR005809">
    <property type="entry name" value="Succ_CoA_ligase-like_bsu"/>
</dbReference>
<dbReference type="Gene3D" id="3.30.470.20">
    <property type="entry name" value="ATP-grasp fold, B domain"/>
    <property type="match status" value="1"/>
</dbReference>
<feature type="domain" description="ATP-grasp" evidence="7">
    <location>
        <begin position="9"/>
        <end position="210"/>
    </location>
</feature>
<comment type="function">
    <text evidence="5">Succinyl-CoA synthetase functions in the citric acid cycle (TCA), coupling the hydrolysis of succinyl-CoA to the synthesis of either ATP or GTP and thus represents the only step of substrate-level phosphorylation in the TCA. The beta subunit provides nucleotide specificity of the enzyme and binds the substrate succinate, while the binding sites for coenzyme A and phosphate are found in the alpha subunit.</text>
</comment>
<dbReference type="PIRSF" id="PIRSF001554">
    <property type="entry name" value="SucCS_beta"/>
    <property type="match status" value="1"/>
</dbReference>
<feature type="binding site" evidence="5">
    <location>
        <position position="248"/>
    </location>
    <ligand>
        <name>substrate</name>
        <note>ligand shared with subunit alpha</note>
    </ligand>
</feature>
<feature type="binding site" evidence="5">
    <location>
        <position position="99"/>
    </location>
    <ligand>
        <name>ATP</name>
        <dbReference type="ChEBI" id="CHEBI:30616"/>
    </ligand>
</feature>
<dbReference type="Gene3D" id="3.30.1490.20">
    <property type="entry name" value="ATP-grasp fold, A domain"/>
    <property type="match status" value="1"/>
</dbReference>
<dbReference type="PANTHER" id="PTHR11815:SF10">
    <property type="entry name" value="SUCCINATE--COA LIGASE [GDP-FORMING] SUBUNIT BETA, MITOCHONDRIAL"/>
    <property type="match status" value="1"/>
</dbReference>
<dbReference type="InterPro" id="IPR017866">
    <property type="entry name" value="Succ-CoA_synthase_bsu_CS"/>
</dbReference>
<comment type="subunit">
    <text evidence="5">Heterotetramer of two alpha and two beta subunits.</text>
</comment>
<proteinExistence type="inferred from homology"/>
<dbReference type="EC" id="6.2.1.5" evidence="5"/>
<evidence type="ECO:0000313" key="8">
    <source>
        <dbReference type="EMBL" id="NRN62915.1"/>
    </source>
</evidence>
<dbReference type="PANTHER" id="PTHR11815">
    <property type="entry name" value="SUCCINYL-COA SYNTHETASE BETA CHAIN"/>
    <property type="match status" value="1"/>
</dbReference>
<feature type="binding site" evidence="5">
    <location>
        <begin position="310"/>
        <end position="312"/>
    </location>
    <ligand>
        <name>substrate</name>
        <note>ligand shared with subunit alpha</note>
    </ligand>
</feature>
<accession>A0ABX2EVQ0</accession>
<evidence type="ECO:0000313" key="9">
    <source>
        <dbReference type="Proteomes" id="UP000763557"/>
    </source>
</evidence>
<evidence type="ECO:0000256" key="1">
    <source>
        <dbReference type="ARBA" id="ARBA00022598"/>
    </source>
</evidence>
<dbReference type="InterPro" id="IPR011761">
    <property type="entry name" value="ATP-grasp"/>
</dbReference>
<dbReference type="Gene3D" id="3.40.50.261">
    <property type="entry name" value="Succinyl-CoA synthetase domains"/>
    <property type="match status" value="1"/>
</dbReference>
<evidence type="ECO:0000256" key="5">
    <source>
        <dbReference type="HAMAP-Rule" id="MF_00558"/>
    </source>
</evidence>
<dbReference type="SUPFAM" id="SSF52210">
    <property type="entry name" value="Succinyl-CoA synthetase domains"/>
    <property type="match status" value="1"/>
</dbReference>